<organism evidence="1 2">
    <name type="scientific">Mesorhizobium ventifaucium</name>
    <dbReference type="NCBI Taxonomy" id="666020"/>
    <lineage>
        <taxon>Bacteria</taxon>
        <taxon>Pseudomonadati</taxon>
        <taxon>Pseudomonadota</taxon>
        <taxon>Alphaproteobacteria</taxon>
        <taxon>Hyphomicrobiales</taxon>
        <taxon>Phyllobacteriaceae</taxon>
        <taxon>Mesorhizobium</taxon>
    </lineage>
</organism>
<dbReference type="Proteomes" id="UP001152604">
    <property type="component" value="Unassembled WGS sequence"/>
</dbReference>
<proteinExistence type="predicted"/>
<comment type="caution">
    <text evidence="1">The sequence shown here is derived from an EMBL/GenBank/DDBJ whole genome shotgun (WGS) entry which is preliminary data.</text>
</comment>
<keyword evidence="2" id="KW-1185">Reference proteome</keyword>
<accession>A0ABM9EA32</accession>
<dbReference type="EMBL" id="CAKXZS010000034">
    <property type="protein sequence ID" value="CAH2405650.1"/>
    <property type="molecule type" value="Genomic_DNA"/>
</dbReference>
<protein>
    <submittedName>
        <fullName evidence="1">Uncharacterized protein</fullName>
    </submittedName>
</protein>
<sequence>MGRGGFFAMKSNGFGGPGGRMITFDFIGLFVGSNQKSSRIIPYGSAIITRRDRTAERNARPRMSTTSKASCLSLAMPASSISPRGEHRSRSCSAHTRRKFYEVARATNVPIAMEDLPDRRTPRS</sequence>
<evidence type="ECO:0000313" key="2">
    <source>
        <dbReference type="Proteomes" id="UP001152604"/>
    </source>
</evidence>
<gene>
    <name evidence="1" type="ORF">MES4922_40361</name>
</gene>
<name>A0ABM9EA32_9HYPH</name>
<evidence type="ECO:0000313" key="1">
    <source>
        <dbReference type="EMBL" id="CAH2405650.1"/>
    </source>
</evidence>
<reference evidence="1" key="1">
    <citation type="submission" date="2022-03" db="EMBL/GenBank/DDBJ databases">
        <authorList>
            <person name="Brunel B."/>
        </authorList>
    </citation>
    <scope>NUCLEOTIDE SEQUENCE</scope>
    <source>
        <strain evidence="1">STM4922sample</strain>
    </source>
</reference>